<gene>
    <name evidence="2" type="ORF">Slati_0150800</name>
</gene>
<evidence type="ECO:0000256" key="1">
    <source>
        <dbReference type="SAM" id="MobiDB-lite"/>
    </source>
</evidence>
<name>A0AAW2Y9X1_9LAMI</name>
<protein>
    <submittedName>
        <fullName evidence="2">Uncharacterized protein</fullName>
    </submittedName>
</protein>
<evidence type="ECO:0000313" key="2">
    <source>
        <dbReference type="EMBL" id="KAL0462632.1"/>
    </source>
</evidence>
<sequence length="69" mass="7635">MGNLRNPSGYSTAWGPPPTSRQRTVSYTSSPDHGPGQTGRAMGFSSSHCGESRWFSGWYLSGLLKKERW</sequence>
<feature type="compositionally biased region" description="Polar residues" evidence="1">
    <location>
        <begin position="1"/>
        <end position="11"/>
    </location>
</feature>
<feature type="region of interest" description="Disordered" evidence="1">
    <location>
        <begin position="1"/>
        <end position="51"/>
    </location>
</feature>
<dbReference type="AlphaFoldDB" id="A0AAW2Y9X1"/>
<feature type="compositionally biased region" description="Polar residues" evidence="1">
    <location>
        <begin position="20"/>
        <end position="31"/>
    </location>
</feature>
<reference evidence="2" key="2">
    <citation type="journal article" date="2024" name="Plant">
        <title>Genomic evolution and insights into agronomic trait innovations of Sesamum species.</title>
        <authorList>
            <person name="Miao H."/>
            <person name="Wang L."/>
            <person name="Qu L."/>
            <person name="Liu H."/>
            <person name="Sun Y."/>
            <person name="Le M."/>
            <person name="Wang Q."/>
            <person name="Wei S."/>
            <person name="Zheng Y."/>
            <person name="Lin W."/>
            <person name="Duan Y."/>
            <person name="Cao H."/>
            <person name="Xiong S."/>
            <person name="Wang X."/>
            <person name="Wei L."/>
            <person name="Li C."/>
            <person name="Ma Q."/>
            <person name="Ju M."/>
            <person name="Zhao R."/>
            <person name="Li G."/>
            <person name="Mu C."/>
            <person name="Tian Q."/>
            <person name="Mei H."/>
            <person name="Zhang T."/>
            <person name="Gao T."/>
            <person name="Zhang H."/>
        </authorList>
    </citation>
    <scope>NUCLEOTIDE SEQUENCE</scope>
    <source>
        <strain evidence="2">KEN1</strain>
    </source>
</reference>
<comment type="caution">
    <text evidence="2">The sequence shown here is derived from an EMBL/GenBank/DDBJ whole genome shotgun (WGS) entry which is preliminary data.</text>
</comment>
<dbReference type="EMBL" id="JACGWN010000001">
    <property type="protein sequence ID" value="KAL0462632.1"/>
    <property type="molecule type" value="Genomic_DNA"/>
</dbReference>
<accession>A0AAW2Y9X1</accession>
<organism evidence="2">
    <name type="scientific">Sesamum latifolium</name>
    <dbReference type="NCBI Taxonomy" id="2727402"/>
    <lineage>
        <taxon>Eukaryota</taxon>
        <taxon>Viridiplantae</taxon>
        <taxon>Streptophyta</taxon>
        <taxon>Embryophyta</taxon>
        <taxon>Tracheophyta</taxon>
        <taxon>Spermatophyta</taxon>
        <taxon>Magnoliopsida</taxon>
        <taxon>eudicotyledons</taxon>
        <taxon>Gunneridae</taxon>
        <taxon>Pentapetalae</taxon>
        <taxon>asterids</taxon>
        <taxon>lamiids</taxon>
        <taxon>Lamiales</taxon>
        <taxon>Pedaliaceae</taxon>
        <taxon>Sesamum</taxon>
    </lineage>
</organism>
<proteinExistence type="predicted"/>
<reference evidence="2" key="1">
    <citation type="submission" date="2020-06" db="EMBL/GenBank/DDBJ databases">
        <authorList>
            <person name="Li T."/>
            <person name="Hu X."/>
            <person name="Zhang T."/>
            <person name="Song X."/>
            <person name="Zhang H."/>
            <person name="Dai N."/>
            <person name="Sheng W."/>
            <person name="Hou X."/>
            <person name="Wei L."/>
        </authorList>
    </citation>
    <scope>NUCLEOTIDE SEQUENCE</scope>
    <source>
        <strain evidence="2">KEN1</strain>
        <tissue evidence="2">Leaf</tissue>
    </source>
</reference>